<dbReference type="PANTHER" id="PTHR34606:SF15">
    <property type="entry name" value="BON DOMAIN-CONTAINING PROTEIN"/>
    <property type="match status" value="1"/>
</dbReference>
<dbReference type="PROSITE" id="PS50914">
    <property type="entry name" value="BON"/>
    <property type="match status" value="3"/>
</dbReference>
<sequence length="278" mass="30003">MSAPYPLAVATALFLLLPMASSAAESPASSVQQARQEGALQTALALNRLLNPYKIEVRVEGSTAHLQGEVENQVERELAEAIALATRGIETVQNDLKVNAELVEQPLERRAYAQRLEDATLASIIRARLLWSTHTQAAPIEVDSREGVVTLRGQVSSAEAKELAGVLASSTEGVYLVNNLISLSAADLARQREERQQQVTDPPLSDAWINAKVQTSFMYSRNLDGPNIKVATLEGVVRLSGEVVSSEQKTIAVEVARQIRGVRGVDADMLKVATKVQG</sequence>
<feature type="domain" description="BON" evidence="2">
    <location>
        <begin position="117"/>
        <end position="185"/>
    </location>
</feature>
<dbReference type="EMBL" id="MOAM01000027">
    <property type="protein sequence ID" value="ROL67634.1"/>
    <property type="molecule type" value="Genomic_DNA"/>
</dbReference>
<dbReference type="Proteomes" id="UP000285286">
    <property type="component" value="Unassembled WGS sequence"/>
</dbReference>
<keyword evidence="1" id="KW-0732">Signal</keyword>
<dbReference type="SMART" id="SM00749">
    <property type="entry name" value="BON"/>
    <property type="match status" value="3"/>
</dbReference>
<evidence type="ECO:0000313" key="3">
    <source>
        <dbReference type="EMBL" id="ROL67634.1"/>
    </source>
</evidence>
<evidence type="ECO:0000256" key="1">
    <source>
        <dbReference type="SAM" id="SignalP"/>
    </source>
</evidence>
<reference evidence="3 4" key="1">
    <citation type="submission" date="2016-10" db="EMBL/GenBank/DDBJ databases">
        <title>Comparative genome analysis of multiple Pseudomonas spp. focuses on biocontrol and plant growth promoting traits.</title>
        <authorList>
            <person name="Tao X.-Y."/>
            <person name="Taylor C.G."/>
        </authorList>
    </citation>
    <scope>NUCLEOTIDE SEQUENCE [LARGE SCALE GENOMIC DNA]</scope>
    <source>
        <strain evidence="3 4">15D11</strain>
    </source>
</reference>
<feature type="domain" description="BON" evidence="2">
    <location>
        <begin position="32"/>
        <end position="100"/>
    </location>
</feature>
<feature type="chain" id="PRO_5019421916" evidence="1">
    <location>
        <begin position="24"/>
        <end position="278"/>
    </location>
</feature>
<dbReference type="InterPro" id="IPR007055">
    <property type="entry name" value="BON_dom"/>
</dbReference>
<gene>
    <name evidence="3" type="ORF">BHU25_19160</name>
</gene>
<keyword evidence="4" id="KW-1185">Reference proteome</keyword>
<dbReference type="InterPro" id="IPR014004">
    <property type="entry name" value="Transpt-assoc_nodulatn_dom_bac"/>
</dbReference>
<dbReference type="InterPro" id="IPR051686">
    <property type="entry name" value="Lipoprotein_DolP"/>
</dbReference>
<dbReference type="STRING" id="1292031.GCA_000425805_01353"/>
<dbReference type="Gene3D" id="3.30.1340.30">
    <property type="match status" value="3"/>
</dbReference>
<feature type="signal peptide" evidence="1">
    <location>
        <begin position="1"/>
        <end position="23"/>
    </location>
</feature>
<evidence type="ECO:0000259" key="2">
    <source>
        <dbReference type="PROSITE" id="PS50914"/>
    </source>
</evidence>
<dbReference type="RefSeq" id="WP_123567068.1">
    <property type="nucleotide sequence ID" value="NZ_MOAM01000027.1"/>
</dbReference>
<proteinExistence type="predicted"/>
<organism evidence="3 4">
    <name type="scientific">Pseudomonas vranovensis</name>
    <dbReference type="NCBI Taxonomy" id="321661"/>
    <lineage>
        <taxon>Bacteria</taxon>
        <taxon>Pseudomonadati</taxon>
        <taxon>Pseudomonadota</taxon>
        <taxon>Gammaproteobacteria</taxon>
        <taxon>Pseudomonadales</taxon>
        <taxon>Pseudomonadaceae</taxon>
        <taxon>Pseudomonas</taxon>
    </lineage>
</organism>
<dbReference type="PANTHER" id="PTHR34606">
    <property type="entry name" value="BON DOMAIN-CONTAINING PROTEIN"/>
    <property type="match status" value="1"/>
</dbReference>
<protein>
    <submittedName>
        <fullName evidence="3">Transporter</fullName>
    </submittedName>
</protein>
<dbReference type="AlphaFoldDB" id="A0A423D7S4"/>
<dbReference type="Pfam" id="PF04972">
    <property type="entry name" value="BON"/>
    <property type="match status" value="3"/>
</dbReference>
<accession>A0A423D7S4</accession>
<evidence type="ECO:0000313" key="4">
    <source>
        <dbReference type="Proteomes" id="UP000285286"/>
    </source>
</evidence>
<comment type="caution">
    <text evidence="3">The sequence shown here is derived from an EMBL/GenBank/DDBJ whole genome shotgun (WGS) entry which is preliminary data.</text>
</comment>
<name>A0A423D7S4_9PSED</name>
<feature type="domain" description="BON" evidence="2">
    <location>
        <begin position="205"/>
        <end position="274"/>
    </location>
</feature>